<dbReference type="Proteomes" id="UP001295684">
    <property type="component" value="Unassembled WGS sequence"/>
</dbReference>
<dbReference type="EMBL" id="CAMPGE010010906">
    <property type="protein sequence ID" value="CAI2369751.1"/>
    <property type="molecule type" value="Genomic_DNA"/>
</dbReference>
<organism evidence="2 3">
    <name type="scientific">Euplotes crassus</name>
    <dbReference type="NCBI Taxonomy" id="5936"/>
    <lineage>
        <taxon>Eukaryota</taxon>
        <taxon>Sar</taxon>
        <taxon>Alveolata</taxon>
        <taxon>Ciliophora</taxon>
        <taxon>Intramacronucleata</taxon>
        <taxon>Spirotrichea</taxon>
        <taxon>Hypotrichia</taxon>
        <taxon>Euplotida</taxon>
        <taxon>Euplotidae</taxon>
        <taxon>Moneuplotes</taxon>
    </lineage>
</organism>
<protein>
    <submittedName>
        <fullName evidence="2">Uncharacterized protein</fullName>
    </submittedName>
</protein>
<keyword evidence="1" id="KW-0812">Transmembrane</keyword>
<keyword evidence="1" id="KW-0472">Membrane</keyword>
<evidence type="ECO:0000313" key="3">
    <source>
        <dbReference type="Proteomes" id="UP001295684"/>
    </source>
</evidence>
<feature type="transmembrane region" description="Helical" evidence="1">
    <location>
        <begin position="21"/>
        <end position="44"/>
    </location>
</feature>
<reference evidence="2" key="1">
    <citation type="submission" date="2023-07" db="EMBL/GenBank/DDBJ databases">
        <authorList>
            <consortium name="AG Swart"/>
            <person name="Singh M."/>
            <person name="Singh A."/>
            <person name="Seah K."/>
            <person name="Emmerich C."/>
        </authorList>
    </citation>
    <scope>NUCLEOTIDE SEQUENCE</scope>
    <source>
        <strain evidence="2">DP1</strain>
    </source>
</reference>
<proteinExistence type="predicted"/>
<keyword evidence="3" id="KW-1185">Reference proteome</keyword>
<name>A0AAD1UKX2_EUPCR</name>
<evidence type="ECO:0000313" key="2">
    <source>
        <dbReference type="EMBL" id="CAI2369751.1"/>
    </source>
</evidence>
<keyword evidence="1" id="KW-1133">Transmembrane helix</keyword>
<gene>
    <name evidence="2" type="ORF">ECRASSUSDP1_LOCUS11054</name>
</gene>
<dbReference type="AlphaFoldDB" id="A0AAD1UKX2"/>
<evidence type="ECO:0000256" key="1">
    <source>
        <dbReference type="SAM" id="Phobius"/>
    </source>
</evidence>
<comment type="caution">
    <text evidence="2">The sequence shown here is derived from an EMBL/GenBank/DDBJ whole genome shotgun (WGS) entry which is preliminary data.</text>
</comment>
<sequence length="399" mass="45183">MITSSKDLSKPILLTKNGKEHYKTVIGGLATIVIFLCMTAYLVLLVKTSLASEVFILTKSKTSTMNNNTEISACQSVDTSTNTSTSSGTTLDPDPYTYSCSYSTTCPEKADELCSPYLGTDISPKKVPFSSFKKSETAQFYSPAYLSLETHFVFRRNFNLAFKWRNHTYNPNSFTLEVFLRSSQDGGLTIVDSPLELIPCNTTLFTEELEDHLTAIGIEDYLCLHPNNSIINNFYRDAYLLQNSYGSNYTYLAWEIRKCTIGACDGEPYDGTLVDLLMVDSEYKYNSTGYPFESKLITDQSFLLHSTSTYNMDFKLHKNLAVLPPYTMIDFYKILAPKSYSQFQTSSPVLARGKFEISDSITQTIERDEYQPKIGENLYTKIGDNYFGDASNQRCYWYV</sequence>
<accession>A0AAD1UKX2</accession>